<evidence type="ECO:0000256" key="1">
    <source>
        <dbReference type="ARBA" id="ARBA00007274"/>
    </source>
</evidence>
<dbReference type="InterPro" id="IPR011004">
    <property type="entry name" value="Trimer_LpxA-like_sf"/>
</dbReference>
<dbReference type="GO" id="GO:0008374">
    <property type="term" value="F:O-acyltransferase activity"/>
    <property type="evidence" value="ECO:0007669"/>
    <property type="project" value="TreeGrafter"/>
</dbReference>
<dbReference type="SUPFAM" id="SSF51161">
    <property type="entry name" value="Trimeric LpxA-like enzymes"/>
    <property type="match status" value="1"/>
</dbReference>
<dbReference type="PROSITE" id="PS00101">
    <property type="entry name" value="HEXAPEP_TRANSFERASES"/>
    <property type="match status" value="1"/>
</dbReference>
<dbReference type="InterPro" id="IPR001451">
    <property type="entry name" value="Hexapep"/>
</dbReference>
<protein>
    <recommendedName>
        <fullName evidence="6">Acetyltransferase</fullName>
    </recommendedName>
</protein>
<reference evidence="4 5" key="1">
    <citation type="journal article" date="2016" name="Nat. Commun.">
        <title>Thousands of microbial genomes shed light on interconnected biogeochemical processes in an aquifer system.</title>
        <authorList>
            <person name="Anantharaman K."/>
            <person name="Brown C.T."/>
            <person name="Hug L.A."/>
            <person name="Sharon I."/>
            <person name="Castelle C.J."/>
            <person name="Probst A.J."/>
            <person name="Thomas B.C."/>
            <person name="Singh A."/>
            <person name="Wilkins M.J."/>
            <person name="Karaoz U."/>
            <person name="Brodie E.L."/>
            <person name="Williams K.H."/>
            <person name="Hubbard S.S."/>
            <person name="Banfield J.F."/>
        </authorList>
    </citation>
    <scope>NUCLEOTIDE SEQUENCE [LARGE SCALE GENOMIC DNA]</scope>
</reference>
<evidence type="ECO:0008006" key="6">
    <source>
        <dbReference type="Google" id="ProtNLM"/>
    </source>
</evidence>
<accession>A0A1G1W300</accession>
<dbReference type="AlphaFoldDB" id="A0A1G1W300"/>
<dbReference type="STRING" id="1797593.A3A65_03095"/>
<comment type="similarity">
    <text evidence="1">Belongs to the transferase hexapeptide repeat family.</text>
</comment>
<dbReference type="InterPro" id="IPR018357">
    <property type="entry name" value="Hexapep_transf_CS"/>
</dbReference>
<name>A0A1G1W300_9BACT</name>
<sequence length="176" mass="19608">MRSYFLEFVTAMIWWFSFVPSHTLRKVFLKAVGVKIGRRSYLHSGLRIYDPKGISIGEGTIIGYDATLDGRDRLEIGDHSEIASQVMIYNGSRDIHSEDFRMVLKPVRIGNYVFIGPRTIILPGVTVGDGAVVAAGAVVTKDVPAKMLVGGVPATVIRERIIKELKYRLGRARLFQ</sequence>
<dbReference type="CDD" id="cd04647">
    <property type="entry name" value="LbH_MAT_like"/>
    <property type="match status" value="1"/>
</dbReference>
<evidence type="ECO:0000313" key="5">
    <source>
        <dbReference type="Proteomes" id="UP000176723"/>
    </source>
</evidence>
<organism evidence="4 5">
    <name type="scientific">Candidatus Chisholmbacteria bacterium RIFCSPLOWO2_01_FULL_49_14</name>
    <dbReference type="NCBI Taxonomy" id="1797593"/>
    <lineage>
        <taxon>Bacteria</taxon>
        <taxon>Candidatus Chisholmiibacteriota</taxon>
    </lineage>
</organism>
<evidence type="ECO:0000256" key="2">
    <source>
        <dbReference type="ARBA" id="ARBA00022679"/>
    </source>
</evidence>
<keyword evidence="2" id="KW-0808">Transferase</keyword>
<comment type="caution">
    <text evidence="4">The sequence shown here is derived from an EMBL/GenBank/DDBJ whole genome shotgun (WGS) entry which is preliminary data.</text>
</comment>
<evidence type="ECO:0000256" key="3">
    <source>
        <dbReference type="ARBA" id="ARBA00022737"/>
    </source>
</evidence>
<proteinExistence type="inferred from homology"/>
<dbReference type="PANTHER" id="PTHR23416">
    <property type="entry name" value="SIALIC ACID SYNTHASE-RELATED"/>
    <property type="match status" value="1"/>
</dbReference>
<dbReference type="EMBL" id="MHCL01000007">
    <property type="protein sequence ID" value="OGY22036.1"/>
    <property type="molecule type" value="Genomic_DNA"/>
</dbReference>
<dbReference type="InterPro" id="IPR051159">
    <property type="entry name" value="Hexapeptide_acetyltransf"/>
</dbReference>
<keyword evidence="3" id="KW-0677">Repeat</keyword>
<dbReference type="Proteomes" id="UP000176723">
    <property type="component" value="Unassembled WGS sequence"/>
</dbReference>
<dbReference type="Pfam" id="PF00132">
    <property type="entry name" value="Hexapep"/>
    <property type="match status" value="1"/>
</dbReference>
<dbReference type="Gene3D" id="2.160.10.10">
    <property type="entry name" value="Hexapeptide repeat proteins"/>
    <property type="match status" value="1"/>
</dbReference>
<dbReference type="GO" id="GO:0005829">
    <property type="term" value="C:cytosol"/>
    <property type="evidence" value="ECO:0007669"/>
    <property type="project" value="TreeGrafter"/>
</dbReference>
<gene>
    <name evidence="4" type="ORF">A3A65_03095</name>
</gene>
<evidence type="ECO:0000313" key="4">
    <source>
        <dbReference type="EMBL" id="OGY22036.1"/>
    </source>
</evidence>
<dbReference type="PANTHER" id="PTHR23416:SF23">
    <property type="entry name" value="ACETYLTRANSFERASE C18B11.09C-RELATED"/>
    <property type="match status" value="1"/>
</dbReference>